<dbReference type="Pfam" id="PF00589">
    <property type="entry name" value="Phage_integrase"/>
    <property type="match status" value="1"/>
</dbReference>
<evidence type="ECO:0000256" key="1">
    <source>
        <dbReference type="ARBA" id="ARBA00023125"/>
    </source>
</evidence>
<reference evidence="4 5" key="1">
    <citation type="submission" date="2019-03" db="EMBL/GenBank/DDBJ databases">
        <title>Flavobacterium LB-D12 sp. nov., isolated from arctic soil.</title>
        <authorList>
            <person name="Chaudhary D.K."/>
        </authorList>
    </citation>
    <scope>NUCLEOTIDE SEQUENCE [LARGE SCALE GENOMIC DNA]</scope>
    <source>
        <strain evidence="4 5">LB-D12</strain>
    </source>
</reference>
<dbReference type="InterPro" id="IPR013762">
    <property type="entry name" value="Integrase-like_cat_sf"/>
</dbReference>
<dbReference type="InterPro" id="IPR011010">
    <property type="entry name" value="DNA_brk_join_enz"/>
</dbReference>
<dbReference type="PROSITE" id="PS51898">
    <property type="entry name" value="TYR_RECOMBINASE"/>
    <property type="match status" value="1"/>
</dbReference>
<evidence type="ECO:0000256" key="2">
    <source>
        <dbReference type="ARBA" id="ARBA00023172"/>
    </source>
</evidence>
<keyword evidence="1" id="KW-0238">DNA-binding</keyword>
<dbReference type="GO" id="GO:0003677">
    <property type="term" value="F:DNA binding"/>
    <property type="evidence" value="ECO:0007669"/>
    <property type="project" value="UniProtKB-KW"/>
</dbReference>
<dbReference type="OrthoDB" id="9806835at2"/>
<evidence type="ECO:0000313" key="5">
    <source>
        <dbReference type="Proteomes" id="UP000294644"/>
    </source>
</evidence>
<dbReference type="EMBL" id="SMFN01000001">
    <property type="protein sequence ID" value="TDE07830.1"/>
    <property type="molecule type" value="Genomic_DNA"/>
</dbReference>
<protein>
    <submittedName>
        <fullName evidence="4">Site-specific integrase</fullName>
    </submittedName>
</protein>
<dbReference type="InterPro" id="IPR010998">
    <property type="entry name" value="Integrase_recombinase_N"/>
</dbReference>
<evidence type="ECO:0000259" key="3">
    <source>
        <dbReference type="PROSITE" id="PS51898"/>
    </source>
</evidence>
<proteinExistence type="predicted"/>
<dbReference type="Proteomes" id="UP000294644">
    <property type="component" value="Unassembled WGS sequence"/>
</dbReference>
<feature type="domain" description="Tyr recombinase" evidence="3">
    <location>
        <begin position="264"/>
        <end position="450"/>
    </location>
</feature>
<evidence type="ECO:0000313" key="4">
    <source>
        <dbReference type="EMBL" id="TDE07830.1"/>
    </source>
</evidence>
<dbReference type="SUPFAM" id="SSF56349">
    <property type="entry name" value="DNA breaking-rejoining enzymes"/>
    <property type="match status" value="1"/>
</dbReference>
<dbReference type="Gene3D" id="1.10.150.130">
    <property type="match status" value="1"/>
</dbReference>
<keyword evidence="2" id="KW-0233">DNA recombination</keyword>
<organism evidence="4 5">
    <name type="scientific">Flavobacterium sandaracinum</name>
    <dbReference type="NCBI Taxonomy" id="2541733"/>
    <lineage>
        <taxon>Bacteria</taxon>
        <taxon>Pseudomonadati</taxon>
        <taxon>Bacteroidota</taxon>
        <taxon>Flavobacteriia</taxon>
        <taxon>Flavobacteriales</taxon>
        <taxon>Flavobacteriaceae</taxon>
        <taxon>Flavobacterium</taxon>
    </lineage>
</organism>
<dbReference type="RefSeq" id="WP_132064637.1">
    <property type="nucleotide sequence ID" value="NZ_SMFN01000001.1"/>
</dbReference>
<dbReference type="AlphaFoldDB" id="A0A4R5D7H0"/>
<dbReference type="Gene3D" id="1.10.443.10">
    <property type="entry name" value="Intergrase catalytic core"/>
    <property type="match status" value="1"/>
</dbReference>
<sequence>MQSISLLLRAVHVSVHDLPMKLNYNTPKLYTGGIDISRWNKLSKAEQKEALSKEWYLYYSFRDSKTKKLVRQSNIKAGVNLLKTKEERVECLEILKINLLHLLRRGFDPNEKNTALINEVLKIEKTVEPEVTFPATAIAPQASETKIEVPVISIPHEMTIREAFDFGLKIKAKVINKTSYSGLQGRINRFLKWLDLDGSSINGISTLDKKTIINYLNLVLENTSARNRNNTRIDLSSLVTVLVDNEIIKDNIVTSINTLKSTPERNKTYSTNQEIALLKYLQENDEILLLFIQFIYYNFLRPVEVCRLKIGDLDLKGKKLFVRAKNKAVKIKIIPQKLIDLLPDISKMNSTDYLFTPTQIGGEWDAEEKNRRDHFSKRFRTVKDQFQLGKDYGLYSFRHTSITNLYKELNKTLTPFETKSTLMQITGHQTMEALEKYLRDIDAALPEDYSHLLK</sequence>
<dbReference type="GO" id="GO:0015074">
    <property type="term" value="P:DNA integration"/>
    <property type="evidence" value="ECO:0007669"/>
    <property type="project" value="InterPro"/>
</dbReference>
<keyword evidence="5" id="KW-1185">Reference proteome</keyword>
<accession>A0A4R5D7H0</accession>
<gene>
    <name evidence="4" type="ORF">E0F91_01750</name>
</gene>
<comment type="caution">
    <text evidence="4">The sequence shown here is derived from an EMBL/GenBank/DDBJ whole genome shotgun (WGS) entry which is preliminary data.</text>
</comment>
<dbReference type="GO" id="GO:0006310">
    <property type="term" value="P:DNA recombination"/>
    <property type="evidence" value="ECO:0007669"/>
    <property type="project" value="UniProtKB-KW"/>
</dbReference>
<dbReference type="InterPro" id="IPR002104">
    <property type="entry name" value="Integrase_catalytic"/>
</dbReference>
<name>A0A4R5D7H0_9FLAO</name>